<proteinExistence type="predicted"/>
<organism evidence="2">
    <name type="scientific">Oryza sativa subsp. japonica</name>
    <name type="common">Rice</name>
    <dbReference type="NCBI Taxonomy" id="39947"/>
    <lineage>
        <taxon>Eukaryota</taxon>
        <taxon>Viridiplantae</taxon>
        <taxon>Streptophyta</taxon>
        <taxon>Embryophyta</taxon>
        <taxon>Tracheophyta</taxon>
        <taxon>Spermatophyta</taxon>
        <taxon>Magnoliopsida</taxon>
        <taxon>Liliopsida</taxon>
        <taxon>Poales</taxon>
        <taxon>Poaceae</taxon>
        <taxon>BOP clade</taxon>
        <taxon>Oryzoideae</taxon>
        <taxon>Oryzeae</taxon>
        <taxon>Oryzinae</taxon>
        <taxon>Oryza</taxon>
        <taxon>Oryza sativa</taxon>
    </lineage>
</organism>
<gene>
    <name evidence="2" type="ORF">OsJ_05090</name>
</gene>
<protein>
    <submittedName>
        <fullName evidence="2">Uncharacterized protein</fullName>
    </submittedName>
</protein>
<feature type="region of interest" description="Disordered" evidence="1">
    <location>
        <begin position="1"/>
        <end position="45"/>
    </location>
</feature>
<dbReference type="EMBL" id="CM000139">
    <property type="protein sequence ID" value="EEE56170.1"/>
    <property type="molecule type" value="Genomic_DNA"/>
</dbReference>
<dbReference type="AlphaFoldDB" id="B9F230"/>
<evidence type="ECO:0000313" key="2">
    <source>
        <dbReference type="EMBL" id="EEE56170.1"/>
    </source>
</evidence>
<reference evidence="2" key="1">
    <citation type="journal article" date="2005" name="PLoS Biol.">
        <title>The genomes of Oryza sativa: a history of duplications.</title>
        <authorList>
            <person name="Yu J."/>
            <person name="Wang J."/>
            <person name="Lin W."/>
            <person name="Li S."/>
            <person name="Li H."/>
            <person name="Zhou J."/>
            <person name="Ni P."/>
            <person name="Dong W."/>
            <person name="Hu S."/>
            <person name="Zeng C."/>
            <person name="Zhang J."/>
            <person name="Zhang Y."/>
            <person name="Li R."/>
            <person name="Xu Z."/>
            <person name="Li S."/>
            <person name="Li X."/>
            <person name="Zheng H."/>
            <person name="Cong L."/>
            <person name="Lin L."/>
            <person name="Yin J."/>
            <person name="Geng J."/>
            <person name="Li G."/>
            <person name="Shi J."/>
            <person name="Liu J."/>
            <person name="Lv H."/>
            <person name="Li J."/>
            <person name="Wang J."/>
            <person name="Deng Y."/>
            <person name="Ran L."/>
            <person name="Shi X."/>
            <person name="Wang X."/>
            <person name="Wu Q."/>
            <person name="Li C."/>
            <person name="Ren X."/>
            <person name="Wang J."/>
            <person name="Wang X."/>
            <person name="Li D."/>
            <person name="Liu D."/>
            <person name="Zhang X."/>
            <person name="Ji Z."/>
            <person name="Zhao W."/>
            <person name="Sun Y."/>
            <person name="Zhang Z."/>
            <person name="Bao J."/>
            <person name="Han Y."/>
            <person name="Dong L."/>
            <person name="Ji J."/>
            <person name="Chen P."/>
            <person name="Wu S."/>
            <person name="Liu J."/>
            <person name="Xiao Y."/>
            <person name="Bu D."/>
            <person name="Tan J."/>
            <person name="Yang L."/>
            <person name="Ye C."/>
            <person name="Zhang J."/>
            <person name="Xu J."/>
            <person name="Zhou Y."/>
            <person name="Yu Y."/>
            <person name="Zhang B."/>
            <person name="Zhuang S."/>
            <person name="Wei H."/>
            <person name="Liu B."/>
            <person name="Lei M."/>
            <person name="Yu H."/>
            <person name="Li Y."/>
            <person name="Xu H."/>
            <person name="Wei S."/>
            <person name="He X."/>
            <person name="Fang L."/>
            <person name="Zhang Z."/>
            <person name="Zhang Y."/>
            <person name="Huang X."/>
            <person name="Su Z."/>
            <person name="Tong W."/>
            <person name="Li J."/>
            <person name="Tong Z."/>
            <person name="Li S."/>
            <person name="Ye J."/>
            <person name="Wang L."/>
            <person name="Fang L."/>
            <person name="Lei T."/>
            <person name="Chen C."/>
            <person name="Chen H."/>
            <person name="Xu Z."/>
            <person name="Li H."/>
            <person name="Huang H."/>
            <person name="Zhang F."/>
            <person name="Xu H."/>
            <person name="Li N."/>
            <person name="Zhao C."/>
            <person name="Li S."/>
            <person name="Dong L."/>
            <person name="Huang Y."/>
            <person name="Li L."/>
            <person name="Xi Y."/>
            <person name="Qi Q."/>
            <person name="Li W."/>
            <person name="Zhang B."/>
            <person name="Hu W."/>
            <person name="Zhang Y."/>
            <person name="Tian X."/>
            <person name="Jiao Y."/>
            <person name="Liang X."/>
            <person name="Jin J."/>
            <person name="Gao L."/>
            <person name="Zheng W."/>
            <person name="Hao B."/>
            <person name="Liu S."/>
            <person name="Wang W."/>
            <person name="Yuan L."/>
            <person name="Cao M."/>
            <person name="McDermott J."/>
            <person name="Samudrala R."/>
            <person name="Wang J."/>
            <person name="Wong G.K."/>
            <person name="Yang H."/>
        </authorList>
    </citation>
    <scope>NUCLEOTIDE SEQUENCE [LARGE SCALE GENOMIC DNA]</scope>
</reference>
<reference evidence="2" key="2">
    <citation type="submission" date="2008-12" db="EMBL/GenBank/DDBJ databases">
        <title>Improved gene annotation of the rice (Oryza sativa) genomes.</title>
        <authorList>
            <person name="Wang J."/>
            <person name="Li R."/>
            <person name="Fan W."/>
            <person name="Huang Q."/>
            <person name="Zhang J."/>
            <person name="Zhou Y."/>
            <person name="Hu Y."/>
            <person name="Zi S."/>
            <person name="Li J."/>
            <person name="Ni P."/>
            <person name="Zheng H."/>
            <person name="Zhang Y."/>
            <person name="Zhao M."/>
            <person name="Hao Q."/>
            <person name="McDermott J."/>
            <person name="Samudrala R."/>
            <person name="Kristiansen K."/>
            <person name="Wong G.K.-S."/>
        </authorList>
    </citation>
    <scope>NUCLEOTIDE SEQUENCE</scope>
</reference>
<dbReference type="Proteomes" id="UP000007752">
    <property type="component" value="Chromosome 2"/>
</dbReference>
<name>B9F230_ORYSJ</name>
<evidence type="ECO:0000256" key="1">
    <source>
        <dbReference type="SAM" id="MobiDB-lite"/>
    </source>
</evidence>
<feature type="compositionally biased region" description="Basic and acidic residues" evidence="1">
    <location>
        <begin position="15"/>
        <end position="29"/>
    </location>
</feature>
<sequence length="114" mass="12958">MPYRPWPTSPPRLAAWERNKGTTVTRERNNSSGAAVEDSGGGRGKAHSRVYVQSCIGTQNYITALPPTIITRYHIRDKTGTPRYQSLWPCGHWRFVRIQQSRFDTARLLQLAST</sequence>
<accession>B9F230</accession>
<feature type="compositionally biased region" description="Pro residues" evidence="1">
    <location>
        <begin position="1"/>
        <end position="10"/>
    </location>
</feature>